<sequence>MDCYIIKKRMALKETYKPKETNVKKLEIFLKKLEKQNGK</sequence>
<accession>A0A6J5MWC1</accession>
<protein>
    <submittedName>
        <fullName evidence="1">Uncharacterized protein</fullName>
    </submittedName>
</protein>
<name>A0A6J5MWC1_9CAUD</name>
<gene>
    <name evidence="1" type="ORF">UFOVP531_62</name>
</gene>
<proteinExistence type="predicted"/>
<evidence type="ECO:0000313" key="1">
    <source>
        <dbReference type="EMBL" id="CAB4149230.1"/>
    </source>
</evidence>
<organism evidence="1">
    <name type="scientific">uncultured Caudovirales phage</name>
    <dbReference type="NCBI Taxonomy" id="2100421"/>
    <lineage>
        <taxon>Viruses</taxon>
        <taxon>Duplodnaviria</taxon>
        <taxon>Heunggongvirae</taxon>
        <taxon>Uroviricota</taxon>
        <taxon>Caudoviricetes</taxon>
        <taxon>Peduoviridae</taxon>
        <taxon>Maltschvirus</taxon>
        <taxon>Maltschvirus maltsch</taxon>
    </lineage>
</organism>
<dbReference type="EMBL" id="LR796512">
    <property type="protein sequence ID" value="CAB4149230.1"/>
    <property type="molecule type" value="Genomic_DNA"/>
</dbReference>
<reference evidence="1" key="1">
    <citation type="submission" date="2020-04" db="EMBL/GenBank/DDBJ databases">
        <authorList>
            <person name="Chiriac C."/>
            <person name="Salcher M."/>
            <person name="Ghai R."/>
            <person name="Kavagutti S V."/>
        </authorList>
    </citation>
    <scope>NUCLEOTIDE SEQUENCE</scope>
</reference>